<reference evidence="4" key="1">
    <citation type="submission" date="2016-06" db="EMBL/GenBank/DDBJ databases">
        <authorList>
            <person name="Varghese N."/>
            <person name="Submissions Spin"/>
        </authorList>
    </citation>
    <scope>NUCLEOTIDE SEQUENCE [LARGE SCALE GENOMIC DNA]</scope>
    <source>
        <strain evidence="4">DSM 44815</strain>
    </source>
</reference>
<dbReference type="InterPro" id="IPR040843">
    <property type="entry name" value="RAMA"/>
</dbReference>
<dbReference type="PATRIC" id="fig|261654.4.peg.1368"/>
<feature type="domain" description="RAMA" evidence="2">
    <location>
        <begin position="269"/>
        <end position="368"/>
    </location>
</feature>
<feature type="region of interest" description="Disordered" evidence="1">
    <location>
        <begin position="246"/>
        <end position="277"/>
    </location>
</feature>
<accession>A0A1A8Z9N9</accession>
<keyword evidence="4" id="KW-1185">Reference proteome</keyword>
<proteinExistence type="predicted"/>
<dbReference type="Gene3D" id="3.90.1570.30">
    <property type="match status" value="1"/>
</dbReference>
<gene>
    <name evidence="3" type="ORF">GA0070611_1343</name>
</gene>
<dbReference type="STRING" id="261654.GA0070611_1343"/>
<evidence type="ECO:0000256" key="1">
    <source>
        <dbReference type="SAM" id="MobiDB-lite"/>
    </source>
</evidence>
<dbReference type="Pfam" id="PF18755">
    <property type="entry name" value="RAMA"/>
    <property type="match status" value="1"/>
</dbReference>
<name>A0A1A8Z9N9_9ACTN</name>
<organism evidence="3 4">
    <name type="scientific">Micromonospora auratinigra</name>
    <dbReference type="NCBI Taxonomy" id="261654"/>
    <lineage>
        <taxon>Bacteria</taxon>
        <taxon>Bacillati</taxon>
        <taxon>Actinomycetota</taxon>
        <taxon>Actinomycetes</taxon>
        <taxon>Micromonosporales</taxon>
        <taxon>Micromonosporaceae</taxon>
        <taxon>Micromonospora</taxon>
    </lineage>
</organism>
<protein>
    <recommendedName>
        <fullName evidence="2">RAMA domain-containing protein</fullName>
    </recommendedName>
</protein>
<dbReference type="Proteomes" id="UP000199385">
    <property type="component" value="Chromosome I"/>
</dbReference>
<evidence type="ECO:0000313" key="4">
    <source>
        <dbReference type="Proteomes" id="UP000199385"/>
    </source>
</evidence>
<dbReference type="AlphaFoldDB" id="A0A1A8Z9N9"/>
<sequence length="383" mass="42856">MFELVDAVKQCAERVTQFRRQHQRIGEQNTKAALIEPVIGALGWRLFDLDEVHREYRRRGTDNPVDYALLLLRTPRLFIEAKGLGENLDDPRWANQTISYATVAGVEWVALTDGAEWRIYNAHAPVPIEHKLFRAVRLEQDIDGAVEMLSLLSKENMRDNRIEELWKGHFVDRQVHGELLELFGTGEPSAELVAMLDRRLSRLSRDEVRSSLMRVRATFDFPSSAAPLNPGGSRPAPMVQPVEPPAEVHHQVTTSPAVPPRDAGPASRRTPKRQVSDAERAVKVIDLIRAGRLRPGAKLYAKYLGKQYVAELLADGSIRYGDRTVTSPSAAGEAVKIEVYGPSITAARKATDGLDFWSAEDARVGDLVSLKEIRRRFATRDGV</sequence>
<dbReference type="OrthoDB" id="570928at2"/>
<dbReference type="RefSeq" id="WP_091659172.1">
    <property type="nucleotide sequence ID" value="NZ_LT594323.1"/>
</dbReference>
<evidence type="ECO:0000259" key="2">
    <source>
        <dbReference type="Pfam" id="PF18755"/>
    </source>
</evidence>
<evidence type="ECO:0000313" key="3">
    <source>
        <dbReference type="EMBL" id="SBT40677.1"/>
    </source>
</evidence>
<dbReference type="EMBL" id="LT594323">
    <property type="protein sequence ID" value="SBT40677.1"/>
    <property type="molecule type" value="Genomic_DNA"/>
</dbReference>